<feature type="compositionally biased region" description="Low complexity" evidence="1">
    <location>
        <begin position="49"/>
        <end position="75"/>
    </location>
</feature>
<gene>
    <name evidence="4" type="ORF">HFM93_05595</name>
</gene>
<dbReference type="Gene3D" id="3.40.710.10">
    <property type="entry name" value="DD-peptidase/beta-lactamase superfamily"/>
    <property type="match status" value="1"/>
</dbReference>
<feature type="region of interest" description="Disordered" evidence="1">
    <location>
        <begin position="40"/>
        <end position="92"/>
    </location>
</feature>
<dbReference type="Pfam" id="PF13354">
    <property type="entry name" value="Beta-lactamase2"/>
    <property type="match status" value="2"/>
</dbReference>
<accession>A0ABX2GW58</accession>
<keyword evidence="5" id="KW-1185">Reference proteome</keyword>
<organism evidence="4 5">
    <name type="scientific">Faecalicatena fissicatena</name>
    <dbReference type="NCBI Taxonomy" id="290055"/>
    <lineage>
        <taxon>Bacteria</taxon>
        <taxon>Bacillati</taxon>
        <taxon>Bacillota</taxon>
        <taxon>Clostridia</taxon>
        <taxon>Lachnospirales</taxon>
        <taxon>Lachnospiraceae</taxon>
        <taxon>Faecalicatena</taxon>
    </lineage>
</organism>
<evidence type="ECO:0000313" key="5">
    <source>
        <dbReference type="Proteomes" id="UP000821846"/>
    </source>
</evidence>
<dbReference type="InterPro" id="IPR012338">
    <property type="entry name" value="Beta-lactam/transpept-like"/>
</dbReference>
<dbReference type="RefSeq" id="WP_173866062.1">
    <property type="nucleotide sequence ID" value="NZ_JAAWUU010000013.1"/>
</dbReference>
<feature type="compositionally biased region" description="Acidic residues" evidence="1">
    <location>
        <begin position="76"/>
        <end position="85"/>
    </location>
</feature>
<dbReference type="InterPro" id="IPR000871">
    <property type="entry name" value="Beta-lactam_class-A"/>
</dbReference>
<dbReference type="PANTHER" id="PTHR35333">
    <property type="entry name" value="BETA-LACTAMASE"/>
    <property type="match status" value="1"/>
</dbReference>
<feature type="chain" id="PRO_5045971956" evidence="2">
    <location>
        <begin position="29"/>
        <end position="389"/>
    </location>
</feature>
<dbReference type="SUPFAM" id="SSF56601">
    <property type="entry name" value="beta-lactamase/transpeptidase-like"/>
    <property type="match status" value="1"/>
</dbReference>
<evidence type="ECO:0000259" key="3">
    <source>
        <dbReference type="Pfam" id="PF13354"/>
    </source>
</evidence>
<feature type="domain" description="Beta-lactamase class A catalytic" evidence="3">
    <location>
        <begin position="197"/>
        <end position="344"/>
    </location>
</feature>
<dbReference type="GO" id="GO:0016787">
    <property type="term" value="F:hydrolase activity"/>
    <property type="evidence" value="ECO:0007669"/>
    <property type="project" value="UniProtKB-KW"/>
</dbReference>
<dbReference type="EMBL" id="JAAWUZ010000014">
    <property type="protein sequence ID" value="NSG29757.1"/>
    <property type="molecule type" value="Genomic_DNA"/>
</dbReference>
<name>A0ABX2GW58_9FIRM</name>
<reference evidence="4 5" key="1">
    <citation type="journal article" date="2020" name="Cell Host Microbe">
        <title>Functional and Genomic Variation between Human-Derived Isolates of Lachnospiraceae Reveals Inter- and Intra-Species Diversity.</title>
        <authorList>
            <person name="Sorbara M.T."/>
            <person name="Littmann E.R."/>
            <person name="Fontana E."/>
            <person name="Moody T.U."/>
            <person name="Kohout C.E."/>
            <person name="Gjonbalaj M."/>
            <person name="Eaton V."/>
            <person name="Seok R."/>
            <person name="Leiner I.M."/>
            <person name="Pamer E.G."/>
        </authorList>
    </citation>
    <scope>NUCLEOTIDE SEQUENCE [LARGE SCALE GENOMIC DNA]</scope>
    <source>
        <strain evidence="4 5">MSK.14.16</strain>
    </source>
</reference>
<dbReference type="InterPro" id="IPR045155">
    <property type="entry name" value="Beta-lactam_cat"/>
</dbReference>
<keyword evidence="2" id="KW-0732">Signal</keyword>
<comment type="caution">
    <text evidence="4">The sequence shown here is derived from an EMBL/GenBank/DDBJ whole genome shotgun (WGS) entry which is preliminary data.</text>
</comment>
<evidence type="ECO:0000256" key="2">
    <source>
        <dbReference type="SAM" id="SignalP"/>
    </source>
</evidence>
<proteinExistence type="predicted"/>
<protein>
    <submittedName>
        <fullName evidence="4">Serine hydrolase</fullName>
    </submittedName>
</protein>
<feature type="domain" description="Beta-lactamase class A catalytic" evidence="3">
    <location>
        <begin position="149"/>
        <end position="196"/>
    </location>
</feature>
<evidence type="ECO:0000256" key="1">
    <source>
        <dbReference type="SAM" id="MobiDB-lite"/>
    </source>
</evidence>
<dbReference type="PANTHER" id="PTHR35333:SF3">
    <property type="entry name" value="BETA-LACTAMASE-TYPE TRANSPEPTIDASE FOLD CONTAINING PROTEIN"/>
    <property type="match status" value="1"/>
</dbReference>
<evidence type="ECO:0000313" key="4">
    <source>
        <dbReference type="EMBL" id="NSG29757.1"/>
    </source>
</evidence>
<feature type="signal peptide" evidence="2">
    <location>
        <begin position="1"/>
        <end position="28"/>
    </location>
</feature>
<sequence>MTSKKLKKTFTAAFLSGSILLQNFPALAAASDTTDWLKESPFRQDITTEKSTPTESVPSETETVSPETLSTFQTEAETEAETEIPEESKSSNNTASFLMADNSDTFSQILQEATLTPSYTFDSLNQDFSWKELKTELTRRINSYSSKWSVYLKDLTTGNVISINERAQESASLIKLYVMGAVMQEIQNGNLEMNDTTKHLLDEMITVSDNSATNELVRYLNKDHDHKKGMKKVNAFIKAQGFEYTHEYNGLEDTSLWYDADTKNTTSAKDCGRLLERIYRGEFISHLASRQMEELLLNQQVTYKIPSTIPSESRVANKTGETSDCENDAAIVYTPKGDYILCIMSCEVSSKSSAVDSLQEMSSLIYSYFMNRDTSKVSRQVEATAKETD</sequence>
<dbReference type="Proteomes" id="UP000821846">
    <property type="component" value="Unassembled WGS sequence"/>
</dbReference>
<keyword evidence="4" id="KW-0378">Hydrolase</keyword>